<organism evidence="3 4">
    <name type="scientific">Pelagomonas calceolata</name>
    <dbReference type="NCBI Taxonomy" id="35677"/>
    <lineage>
        <taxon>Eukaryota</taxon>
        <taxon>Sar</taxon>
        <taxon>Stramenopiles</taxon>
        <taxon>Ochrophyta</taxon>
        <taxon>Pelagophyceae</taxon>
        <taxon>Pelagomonadales</taxon>
        <taxon>Pelagomonadaceae</taxon>
        <taxon>Pelagomonas</taxon>
    </lineage>
</organism>
<feature type="domain" description="EDRF1 N-terminal" evidence="2">
    <location>
        <begin position="192"/>
        <end position="422"/>
    </location>
</feature>
<dbReference type="PANTHER" id="PTHR15000">
    <property type="entry name" value="ERYTHROID DIFFERENTIATION-RELATED FACTOR 1"/>
    <property type="match status" value="1"/>
</dbReference>
<sequence length="917" mass="96996">MDDVDALLEAAQGQLNSSLSNRDYGAALRSLERLKAAILGAEDVSASEAEADDASVPSTSDWSETDDQARQSVALRPVASLSVQPDTSVSTETALVVSSEHSEDVDFVSDAASLRKVLGLASGSNQSIALHRLGGALVLDAGVDDAWGDVDPETGEVIVCARPRALQQGSTTTKGPLLLEDGVHLVEEERDEDYTRVRRYAMDGLELLLGSDTVVYGRADSSTKIGVHDFEEGTTITEARSLDMWLENTIGGCDECAICYHRDGEVSGYQLLKTEALPSFCGGDSGVALATMARARSILEFVKRNCTDDAATYCLTRGEGATLQLWRVESQRATTPFGRACALLCLRIARRCTDDLERRRRLLDRCVALADAKRDAAVVAEAHLLVARTYSIEDDFVIEKAAWRVASPSSKPCRLDTFDDEEDDDAALKRVSAGLSVLRRAQRRKASSENKALEKNLRVCGAAARLALASRASRRHRPGLVLRHLALAGQLDPATAASAVFRLRLAMAYALCAAVVTADNLAKHRADLNPTSKVKARADDSSDEDQRRRRPVKGPPAKLRGDLPVDVGADVETNLSRAVKALLAALRGDDGRCDESEAVALASCLRIAYTALGEHYLTVARVTKAARHFSEGVQLFRGLGDAQTAAWLRGRLAFAQATVAARDGGPSPRKHLKARAAVGSLVEALQTFADMVSDEDSGAATPFPGVATISAKHALGEAKRGAARASLALAVMAPPQDAPAALMTAAELAADADDSETAADAHYRLASGGSGDALMHLQQATAFADKAAQESQSRARAVDALSTRCDLATVLLRDTNPEAAAKAVQAVLGAEKTLALALSLPESVGRDRATAGALPLVARSLLAKLAESLKRCCRASSDGAALKKAYGAALRLGADLAAGDEPRLCGLLHDLSSELAT</sequence>
<comment type="caution">
    <text evidence="3">The sequence shown here is derived from an EMBL/GenBank/DDBJ whole genome shotgun (WGS) entry which is preliminary data.</text>
</comment>
<evidence type="ECO:0000313" key="3">
    <source>
        <dbReference type="EMBL" id="CAH0376848.1"/>
    </source>
</evidence>
<name>A0A8J2SXV5_9STRA</name>
<dbReference type="PANTHER" id="PTHR15000:SF1">
    <property type="entry name" value="ERYTHROID DIFFERENTIATION-RELATED FACTOR 1"/>
    <property type="match status" value="1"/>
</dbReference>
<dbReference type="InterPro" id="IPR056582">
    <property type="entry name" value="EDRF1_N"/>
</dbReference>
<dbReference type="EMBL" id="CAKKNE010000005">
    <property type="protein sequence ID" value="CAH0376848.1"/>
    <property type="molecule type" value="Genomic_DNA"/>
</dbReference>
<dbReference type="Pfam" id="PF23788">
    <property type="entry name" value="EDRF1_N"/>
    <property type="match status" value="1"/>
</dbReference>
<evidence type="ECO:0000313" key="4">
    <source>
        <dbReference type="Proteomes" id="UP000789595"/>
    </source>
</evidence>
<protein>
    <recommendedName>
        <fullName evidence="2">EDRF1 N-terminal domain-containing protein</fullName>
    </recommendedName>
</protein>
<reference evidence="3" key="1">
    <citation type="submission" date="2021-11" db="EMBL/GenBank/DDBJ databases">
        <authorList>
            <consortium name="Genoscope - CEA"/>
            <person name="William W."/>
        </authorList>
    </citation>
    <scope>NUCLEOTIDE SEQUENCE</scope>
</reference>
<evidence type="ECO:0000256" key="1">
    <source>
        <dbReference type="SAM" id="MobiDB-lite"/>
    </source>
</evidence>
<evidence type="ECO:0000259" key="2">
    <source>
        <dbReference type="Pfam" id="PF23788"/>
    </source>
</evidence>
<feature type="region of interest" description="Disordered" evidence="1">
    <location>
        <begin position="532"/>
        <end position="563"/>
    </location>
</feature>
<accession>A0A8J2SXV5</accession>
<proteinExistence type="predicted"/>
<keyword evidence="4" id="KW-1185">Reference proteome</keyword>
<dbReference type="GO" id="GO:0045893">
    <property type="term" value="P:positive regulation of DNA-templated transcription"/>
    <property type="evidence" value="ECO:0007669"/>
    <property type="project" value="TreeGrafter"/>
</dbReference>
<feature type="non-terminal residue" evidence="3">
    <location>
        <position position="917"/>
    </location>
</feature>
<dbReference type="Proteomes" id="UP000789595">
    <property type="component" value="Unassembled WGS sequence"/>
</dbReference>
<dbReference type="AlphaFoldDB" id="A0A8J2SXV5"/>
<feature type="region of interest" description="Disordered" evidence="1">
    <location>
        <begin position="46"/>
        <end position="71"/>
    </location>
</feature>
<dbReference type="OrthoDB" id="419432at2759"/>
<gene>
    <name evidence="3" type="ORF">PECAL_5P14410</name>
</gene>
<feature type="compositionally biased region" description="Basic and acidic residues" evidence="1">
    <location>
        <begin position="536"/>
        <end position="547"/>
    </location>
</feature>